<keyword evidence="4 5" id="KW-0472">Membrane</keyword>
<feature type="transmembrane region" description="Helical" evidence="5">
    <location>
        <begin position="290"/>
        <end position="308"/>
    </location>
</feature>
<dbReference type="InterPro" id="IPR036259">
    <property type="entry name" value="MFS_trans_sf"/>
</dbReference>
<feature type="transmembrane region" description="Helical" evidence="5">
    <location>
        <begin position="320"/>
        <end position="338"/>
    </location>
</feature>
<gene>
    <name evidence="7" type="ORF">SAMN05444158_3842</name>
</gene>
<keyword evidence="2 5" id="KW-0812">Transmembrane</keyword>
<feature type="transmembrane region" description="Helical" evidence="5">
    <location>
        <begin position="410"/>
        <end position="429"/>
    </location>
</feature>
<dbReference type="GO" id="GO:0005886">
    <property type="term" value="C:plasma membrane"/>
    <property type="evidence" value="ECO:0007669"/>
    <property type="project" value="TreeGrafter"/>
</dbReference>
<dbReference type="PANTHER" id="PTHR23508:SF10">
    <property type="entry name" value="CARBOXYLIC ACID TRANSPORTER PROTEIN HOMOLOG"/>
    <property type="match status" value="1"/>
</dbReference>
<dbReference type="GO" id="GO:0046943">
    <property type="term" value="F:carboxylic acid transmembrane transporter activity"/>
    <property type="evidence" value="ECO:0007669"/>
    <property type="project" value="TreeGrafter"/>
</dbReference>
<feature type="transmembrane region" description="Helical" evidence="5">
    <location>
        <begin position="91"/>
        <end position="112"/>
    </location>
</feature>
<dbReference type="Pfam" id="PF00083">
    <property type="entry name" value="Sugar_tr"/>
    <property type="match status" value="1"/>
</dbReference>
<feature type="transmembrane region" description="Helical" evidence="5">
    <location>
        <begin position="243"/>
        <end position="270"/>
    </location>
</feature>
<feature type="transmembrane region" description="Helical" evidence="5">
    <location>
        <begin position="149"/>
        <end position="169"/>
    </location>
</feature>
<organism evidence="7 8">
    <name type="scientific">Bradyrhizobium canariense</name>
    <dbReference type="NCBI Taxonomy" id="255045"/>
    <lineage>
        <taxon>Bacteria</taxon>
        <taxon>Pseudomonadati</taxon>
        <taxon>Pseudomonadota</taxon>
        <taxon>Alphaproteobacteria</taxon>
        <taxon>Hyphomicrobiales</taxon>
        <taxon>Nitrobacteraceae</taxon>
        <taxon>Bradyrhizobium</taxon>
    </lineage>
</organism>
<protein>
    <submittedName>
        <fullName evidence="7">MFS transporter, AAHS family, 4-hydroxybenzoate transporter</fullName>
    </submittedName>
</protein>
<evidence type="ECO:0000259" key="6">
    <source>
        <dbReference type="PROSITE" id="PS50850"/>
    </source>
</evidence>
<reference evidence="8" key="1">
    <citation type="submission" date="2016-10" db="EMBL/GenBank/DDBJ databases">
        <authorList>
            <person name="Varghese N."/>
            <person name="Submissions S."/>
        </authorList>
    </citation>
    <scope>NUCLEOTIDE SEQUENCE [LARGE SCALE GENOMIC DNA]</scope>
    <source>
        <strain evidence="8">GAS369</strain>
    </source>
</reference>
<dbReference type="Proteomes" id="UP000243904">
    <property type="component" value="Chromosome I"/>
</dbReference>
<dbReference type="RefSeq" id="WP_146688398.1">
    <property type="nucleotide sequence ID" value="NZ_LT629750.1"/>
</dbReference>
<evidence type="ECO:0000256" key="4">
    <source>
        <dbReference type="ARBA" id="ARBA00023136"/>
    </source>
</evidence>
<evidence type="ECO:0000313" key="8">
    <source>
        <dbReference type="Proteomes" id="UP000243904"/>
    </source>
</evidence>
<evidence type="ECO:0000313" key="7">
    <source>
        <dbReference type="EMBL" id="SDS96221.1"/>
    </source>
</evidence>
<evidence type="ECO:0000256" key="3">
    <source>
        <dbReference type="ARBA" id="ARBA00022989"/>
    </source>
</evidence>
<keyword evidence="8" id="KW-1185">Reference proteome</keyword>
<dbReference type="InterPro" id="IPR020846">
    <property type="entry name" value="MFS_dom"/>
</dbReference>
<feature type="transmembrane region" description="Helical" evidence="5">
    <location>
        <begin position="59"/>
        <end position="79"/>
    </location>
</feature>
<dbReference type="Gene3D" id="1.20.1250.20">
    <property type="entry name" value="MFS general substrate transporter like domains"/>
    <property type="match status" value="1"/>
</dbReference>
<dbReference type="PROSITE" id="PS50850">
    <property type="entry name" value="MFS"/>
    <property type="match status" value="1"/>
</dbReference>
<feature type="transmembrane region" description="Helical" evidence="5">
    <location>
        <begin position="175"/>
        <end position="199"/>
    </location>
</feature>
<keyword evidence="3 5" id="KW-1133">Transmembrane helix</keyword>
<dbReference type="PANTHER" id="PTHR23508">
    <property type="entry name" value="CARBOXYLIC ACID TRANSPORTER PROTEIN HOMOLOG"/>
    <property type="match status" value="1"/>
</dbReference>
<feature type="transmembrane region" description="Helical" evidence="5">
    <location>
        <begin position="118"/>
        <end position="137"/>
    </location>
</feature>
<name>A0A1H1WI03_9BRAD</name>
<dbReference type="CDD" id="cd17365">
    <property type="entry name" value="MFS_PcaK_like"/>
    <property type="match status" value="1"/>
</dbReference>
<accession>A0A1H1WI03</accession>
<dbReference type="EMBL" id="LT629750">
    <property type="protein sequence ID" value="SDS96221.1"/>
    <property type="molecule type" value="Genomic_DNA"/>
</dbReference>
<sequence length="449" mass="46864">MSGELRSPVEEALENQPFGALQLRVVLLCALVQAFDGFDLGTIGMAAPSLSKAWGVAPQLFTTAFVMSSVGILVGALASGPLGDRFGRKPLLIISVAFIGVFSVMSAFAWSIPSITAMRFMTGLGIGGAMPVTVALTSDYSPINRRGTLIMLMFCGNTLGGFLGGQLVAQILPIYGWQSIFFAGGIPPLLLIPFLMIFLPESPRFLIVHRADAPATQDILRQLNVSAQAAASKMVDVAKGNPVAQLFTGGLALTTILVWIVFFANLLNMYLFSYWMPTVLTLSGLKPENAIFSASMFQLGGILSTALLGPMIDRFGAPRVLACSFASGVIFILTIGLYNLPAPVIMIPILGAGAAMIGSQLGANAMVAALYPARIRSTGVGWALGIGRLGGIAGPAIGGTLLAFGLPPKQIFLCACGPALIAACATVLLTMKAARNREIVVAAPQTRAA</sequence>
<evidence type="ECO:0000256" key="1">
    <source>
        <dbReference type="ARBA" id="ARBA00004141"/>
    </source>
</evidence>
<evidence type="ECO:0000256" key="5">
    <source>
        <dbReference type="SAM" id="Phobius"/>
    </source>
</evidence>
<proteinExistence type="predicted"/>
<dbReference type="SUPFAM" id="SSF103473">
    <property type="entry name" value="MFS general substrate transporter"/>
    <property type="match status" value="1"/>
</dbReference>
<dbReference type="AlphaFoldDB" id="A0A1H1WI03"/>
<comment type="subcellular location">
    <subcellularLocation>
        <location evidence="1">Membrane</location>
        <topology evidence="1">Multi-pass membrane protein</topology>
    </subcellularLocation>
</comment>
<dbReference type="InterPro" id="IPR005828">
    <property type="entry name" value="MFS_sugar_transport-like"/>
</dbReference>
<feature type="transmembrane region" description="Helical" evidence="5">
    <location>
        <begin position="344"/>
        <end position="370"/>
    </location>
</feature>
<evidence type="ECO:0000256" key="2">
    <source>
        <dbReference type="ARBA" id="ARBA00022692"/>
    </source>
</evidence>
<feature type="domain" description="Major facilitator superfamily (MFS) profile" evidence="6">
    <location>
        <begin position="25"/>
        <end position="434"/>
    </location>
</feature>
<feature type="transmembrane region" description="Helical" evidence="5">
    <location>
        <begin position="382"/>
        <end position="404"/>
    </location>
</feature>